<keyword evidence="4" id="KW-1185">Reference proteome</keyword>
<name>A0A135RTG8_9PEZI</name>
<feature type="compositionally biased region" description="Low complexity" evidence="1">
    <location>
        <begin position="682"/>
        <end position="698"/>
    </location>
</feature>
<dbReference type="SUPFAM" id="SSF50969">
    <property type="entry name" value="YVTN repeat-like/Quinoprotein amine dehydrogenase"/>
    <property type="match status" value="1"/>
</dbReference>
<dbReference type="InterPro" id="IPR011044">
    <property type="entry name" value="Quino_amine_DH_bsu"/>
</dbReference>
<dbReference type="EMBL" id="JFFI01002702">
    <property type="protein sequence ID" value="KXH26788.1"/>
    <property type="molecule type" value="Genomic_DNA"/>
</dbReference>
<evidence type="ECO:0000313" key="4">
    <source>
        <dbReference type="Proteomes" id="UP000070121"/>
    </source>
</evidence>
<protein>
    <recommendedName>
        <fullName evidence="2">Azaphilone pigments biosynthesis cluster protein L N-terminal domain-containing protein</fullName>
    </recommendedName>
</protein>
<gene>
    <name evidence="3" type="ORF">CSAL01_00334</name>
</gene>
<dbReference type="InterPro" id="IPR031348">
    <property type="entry name" value="PigL_N"/>
</dbReference>
<evidence type="ECO:0000256" key="1">
    <source>
        <dbReference type="SAM" id="MobiDB-lite"/>
    </source>
</evidence>
<comment type="caution">
    <text evidence="3">The sequence shown here is derived from an EMBL/GenBank/DDBJ whole genome shotgun (WGS) entry which is preliminary data.</text>
</comment>
<dbReference type="STRING" id="1209931.A0A135RTG8"/>
<dbReference type="Proteomes" id="UP000070121">
    <property type="component" value="Unassembled WGS sequence"/>
</dbReference>
<accession>A0A135RTG8</accession>
<proteinExistence type="predicted"/>
<sequence>MRVSTTFYRNRLWFASRRILDIMAERGVLARRSVRHTSATFMKALSLHVLSRDISQRRKHSLSSQYQLQQAMADPLSITTACITLISAIGKTTQAVTNFVRTCRDAREDLAAVSRELSDLRIVLELLIDDTATKASLPAAFGKHVLALVGNCLGVTTEIAGELENHDGRSGPARWAMGGKGNVDQMKTMLETHKGSLNLALELANLVSSKAIRDDTVIIRNDASLIKEDTTNLLRQVSDVTLQIARIRKSVGTNRQINVANSSTIDLWLESLTSYAESVCDDLLQDLPPNLHDQMPPPEAQSVGGEILLRDSAVEDIGSMKVTKTYSMAYKNNIHYIKSNGRHLVGVDGVSNVVIWDTQSGKHLGTLDTQKCHSWDVYKIKTASLCGHDSEYIILLQYKVGASLWDWKKGKRVLDVYLPYQVLITLHPVHLEGKRLVIFWHDKNAIWKSEGPRWRHKIVANVPGPAEISRIGIWGNVAVALMTDGNAICLEVLTGSMKAKKSILRLGQEAKSENPGVGMILSRQADNGYHVLFWIPDGPSGAVMIISWDVEKDRVTHSEYGGYEKQEPEPGKLKSAWPAAFFDRGVLLTHAKGVDLFDFITGSRRRYHDPFPQGTELGSVKEVWHGFLRRKNLKIPVKLGRQVAVGNFEGKYTIAIRVPGGGVEVWNWELDEGFFGQQPEQTNTTTGSIGGSTLTPGS</sequence>
<organism evidence="3 4">
    <name type="scientific">Colletotrichum salicis</name>
    <dbReference type="NCBI Taxonomy" id="1209931"/>
    <lineage>
        <taxon>Eukaryota</taxon>
        <taxon>Fungi</taxon>
        <taxon>Dikarya</taxon>
        <taxon>Ascomycota</taxon>
        <taxon>Pezizomycotina</taxon>
        <taxon>Sordariomycetes</taxon>
        <taxon>Hypocreomycetidae</taxon>
        <taxon>Glomerellales</taxon>
        <taxon>Glomerellaceae</taxon>
        <taxon>Colletotrichum</taxon>
        <taxon>Colletotrichum acutatum species complex</taxon>
    </lineage>
</organism>
<feature type="domain" description="Azaphilone pigments biosynthesis cluster protein L N-terminal" evidence="2">
    <location>
        <begin position="73"/>
        <end position="255"/>
    </location>
</feature>
<evidence type="ECO:0000259" key="2">
    <source>
        <dbReference type="Pfam" id="PF17111"/>
    </source>
</evidence>
<dbReference type="OrthoDB" id="524326at2759"/>
<evidence type="ECO:0000313" key="3">
    <source>
        <dbReference type="EMBL" id="KXH26788.1"/>
    </source>
</evidence>
<dbReference type="AlphaFoldDB" id="A0A135RTG8"/>
<reference evidence="3 4" key="1">
    <citation type="submission" date="2014-02" db="EMBL/GenBank/DDBJ databases">
        <title>The genome sequence of Colletotrichum salicis CBS 607.94.</title>
        <authorList>
            <person name="Baroncelli R."/>
            <person name="Thon M.R."/>
        </authorList>
    </citation>
    <scope>NUCLEOTIDE SEQUENCE [LARGE SCALE GENOMIC DNA]</scope>
    <source>
        <strain evidence="3 4">CBS 607.94</strain>
    </source>
</reference>
<dbReference type="Pfam" id="PF17111">
    <property type="entry name" value="PigL_N"/>
    <property type="match status" value="1"/>
</dbReference>
<feature type="region of interest" description="Disordered" evidence="1">
    <location>
        <begin position="676"/>
        <end position="698"/>
    </location>
</feature>